<dbReference type="AlphaFoldDB" id="A0A064CDT4"/>
<dbReference type="InterPro" id="IPR024997">
    <property type="entry name" value="DUF3892"/>
</dbReference>
<dbReference type="Pfam" id="PF13031">
    <property type="entry name" value="DUF3892"/>
    <property type="match status" value="1"/>
</dbReference>
<protein>
    <submittedName>
        <fullName evidence="1">Uncharacterized protein</fullName>
    </submittedName>
</protein>
<reference evidence="1" key="1">
    <citation type="submission" date="2014-05" db="EMBL/GenBank/DDBJ databases">
        <title>Genome sequence of Mycobacterium aromaticivorans strain JS19b1T (= DSM 45407T).</title>
        <authorList>
            <person name="Kwak Y."/>
            <person name="Park G.-S."/>
            <person name="Li Q.X."/>
            <person name="Lee S.-E."/>
            <person name="Shin J.-H."/>
        </authorList>
    </citation>
    <scope>NUCLEOTIDE SEQUENCE [LARGE SCALE GENOMIC DNA]</scope>
    <source>
        <strain evidence="1">JS19b1</strain>
    </source>
</reference>
<dbReference type="STRING" id="1440774.Y900_030050"/>
<evidence type="ECO:0000313" key="2">
    <source>
        <dbReference type="Proteomes" id="UP000022835"/>
    </source>
</evidence>
<dbReference type="OrthoDB" id="5088636at2"/>
<name>A0A064CDT4_9MYCO</name>
<dbReference type="EMBL" id="JALN02000003">
    <property type="protein sequence ID" value="KDE96878.1"/>
    <property type="molecule type" value="Genomic_DNA"/>
</dbReference>
<proteinExistence type="predicted"/>
<keyword evidence="2" id="KW-1185">Reference proteome</keyword>
<sequence>MGQIGYSSGFGFQSTYGTWHSNFEVYLPWPDGGFAQFWHDGVKWNGPVVIAGRPLTSVAAYQSRFKSKGGSHGNFELAAVTAAGDIEIWWRDSKSLKWTFGTDLSRPRSDRGHAVERFRGIAFGRHHILDEDTPEPDYILASSYGGEGLRIYQRNSTTTHQWDNGDKLLQLRPNETGINVYGGDPVTGDYDGLGWALGTVGDTRNDFDEAGNAQAVLAACKVDGSLTVRQTTPSYFVGGGGQAGATAGSTMRVWEREDVIGNGVRGRPAVIQSDRNYRRGFFIFAPAKHGNYELVAPLAAGGFAYYVRNNNTGLTWNYQGAVGTEVYDEVALLQDNGERVGDRTGALHVFAWQRGAKWFHEFIQYDWDGGMRWVGPTTVGQRVIPRPAPERWDITCARYGRQFNKPRYVYAVGGVRNGQPWTLSTAQVISMILNGTHEFRTVAPDGSTAAVRVGDWHNRTDPAAVPFNPNARTGYRGLYLTTAADNKLQNNLLHLPACP</sequence>
<dbReference type="eggNOG" id="ENOG5031C28">
    <property type="taxonomic scope" value="Bacteria"/>
</dbReference>
<dbReference type="Proteomes" id="UP000022835">
    <property type="component" value="Unassembled WGS sequence"/>
</dbReference>
<comment type="caution">
    <text evidence="1">The sequence shown here is derived from an EMBL/GenBank/DDBJ whole genome shotgun (WGS) entry which is preliminary data.</text>
</comment>
<gene>
    <name evidence="1" type="ORF">Y900_030050</name>
</gene>
<accession>A0A064CDT4</accession>
<dbReference type="RefSeq" id="WP_036349312.1">
    <property type="nucleotide sequence ID" value="NZ_JALN02000003.1"/>
</dbReference>
<organism evidence="1 2">
    <name type="scientific">Mycolicibacterium aromaticivorans JS19b1 = JCM 16368</name>
    <dbReference type="NCBI Taxonomy" id="1440774"/>
    <lineage>
        <taxon>Bacteria</taxon>
        <taxon>Bacillati</taxon>
        <taxon>Actinomycetota</taxon>
        <taxon>Actinomycetes</taxon>
        <taxon>Mycobacteriales</taxon>
        <taxon>Mycobacteriaceae</taxon>
        <taxon>Mycolicibacterium</taxon>
    </lineage>
</organism>
<evidence type="ECO:0000313" key="1">
    <source>
        <dbReference type="EMBL" id="KDE96878.1"/>
    </source>
</evidence>